<accession>A0A067P518</accession>
<dbReference type="HOGENOM" id="CLU_2413563_0_0_1"/>
<feature type="region of interest" description="Disordered" evidence="1">
    <location>
        <begin position="1"/>
        <end position="41"/>
    </location>
</feature>
<dbReference type="Proteomes" id="UP000027265">
    <property type="component" value="Unassembled WGS sequence"/>
</dbReference>
<proteinExistence type="predicted"/>
<organism evidence="2 3">
    <name type="scientific">Jaapia argillacea MUCL 33604</name>
    <dbReference type="NCBI Taxonomy" id="933084"/>
    <lineage>
        <taxon>Eukaryota</taxon>
        <taxon>Fungi</taxon>
        <taxon>Dikarya</taxon>
        <taxon>Basidiomycota</taxon>
        <taxon>Agaricomycotina</taxon>
        <taxon>Agaricomycetes</taxon>
        <taxon>Agaricomycetidae</taxon>
        <taxon>Jaapiales</taxon>
        <taxon>Jaapiaceae</taxon>
        <taxon>Jaapia</taxon>
    </lineage>
</organism>
<protein>
    <submittedName>
        <fullName evidence="2">Uncharacterized protein</fullName>
    </submittedName>
</protein>
<reference evidence="3" key="1">
    <citation type="journal article" date="2014" name="Proc. Natl. Acad. Sci. U.S.A.">
        <title>Extensive sampling of basidiomycete genomes demonstrates inadequacy of the white-rot/brown-rot paradigm for wood decay fungi.</title>
        <authorList>
            <person name="Riley R."/>
            <person name="Salamov A.A."/>
            <person name="Brown D.W."/>
            <person name="Nagy L.G."/>
            <person name="Floudas D."/>
            <person name="Held B.W."/>
            <person name="Levasseur A."/>
            <person name="Lombard V."/>
            <person name="Morin E."/>
            <person name="Otillar R."/>
            <person name="Lindquist E.A."/>
            <person name="Sun H."/>
            <person name="LaButti K.M."/>
            <person name="Schmutz J."/>
            <person name="Jabbour D."/>
            <person name="Luo H."/>
            <person name="Baker S.E."/>
            <person name="Pisabarro A.G."/>
            <person name="Walton J.D."/>
            <person name="Blanchette R.A."/>
            <person name="Henrissat B."/>
            <person name="Martin F."/>
            <person name="Cullen D."/>
            <person name="Hibbett D.S."/>
            <person name="Grigoriev I.V."/>
        </authorList>
    </citation>
    <scope>NUCLEOTIDE SEQUENCE [LARGE SCALE GENOMIC DNA]</scope>
    <source>
        <strain evidence="3">MUCL 33604</strain>
    </source>
</reference>
<dbReference type="AlphaFoldDB" id="A0A067P518"/>
<dbReference type="InParanoid" id="A0A067P518"/>
<evidence type="ECO:0000313" key="2">
    <source>
        <dbReference type="EMBL" id="KDQ49988.1"/>
    </source>
</evidence>
<evidence type="ECO:0000313" key="3">
    <source>
        <dbReference type="Proteomes" id="UP000027265"/>
    </source>
</evidence>
<evidence type="ECO:0000256" key="1">
    <source>
        <dbReference type="SAM" id="MobiDB-lite"/>
    </source>
</evidence>
<name>A0A067P518_9AGAM</name>
<gene>
    <name evidence="2" type="ORF">JAAARDRAFT_608877</name>
</gene>
<dbReference type="EMBL" id="KL197768">
    <property type="protein sequence ID" value="KDQ49988.1"/>
    <property type="molecule type" value="Genomic_DNA"/>
</dbReference>
<keyword evidence="3" id="KW-1185">Reference proteome</keyword>
<sequence length="92" mass="9776">MTPKMLDNSGPANEKIVDEEDGATEGGRRMKQNAKGTATYSDLSGQPVAITASLAPVMVLTSGQPRLRLNLKVAAALSLPMRSSGFCHYRQA</sequence>